<gene>
    <name evidence="1" type="ORF">MtrunA17_Chr4g0002611</name>
</gene>
<evidence type="ECO:0000313" key="2">
    <source>
        <dbReference type="Proteomes" id="UP000265566"/>
    </source>
</evidence>
<reference evidence="2" key="1">
    <citation type="journal article" date="2018" name="Nat. Plants">
        <title>Whole-genome landscape of Medicago truncatula symbiotic genes.</title>
        <authorList>
            <person name="Pecrix Y."/>
            <person name="Staton S.E."/>
            <person name="Sallet E."/>
            <person name="Lelandais-Briere C."/>
            <person name="Moreau S."/>
            <person name="Carrere S."/>
            <person name="Blein T."/>
            <person name="Jardinaud M.F."/>
            <person name="Latrasse D."/>
            <person name="Zouine M."/>
            <person name="Zahm M."/>
            <person name="Kreplak J."/>
            <person name="Mayjonade B."/>
            <person name="Satge C."/>
            <person name="Perez M."/>
            <person name="Cauet S."/>
            <person name="Marande W."/>
            <person name="Chantry-Darmon C."/>
            <person name="Lopez-Roques C."/>
            <person name="Bouchez O."/>
            <person name="Berard A."/>
            <person name="Debelle F."/>
            <person name="Munos S."/>
            <person name="Bendahmane A."/>
            <person name="Berges H."/>
            <person name="Niebel A."/>
            <person name="Buitink J."/>
            <person name="Frugier F."/>
            <person name="Benhamed M."/>
            <person name="Crespi M."/>
            <person name="Gouzy J."/>
            <person name="Gamas P."/>
        </authorList>
    </citation>
    <scope>NUCLEOTIDE SEQUENCE [LARGE SCALE GENOMIC DNA]</scope>
    <source>
        <strain evidence="2">cv. Jemalong A17</strain>
    </source>
</reference>
<dbReference type="AlphaFoldDB" id="A0A396I138"/>
<dbReference type="EMBL" id="PSQE01000004">
    <property type="protein sequence ID" value="RHN58453.1"/>
    <property type="molecule type" value="Genomic_DNA"/>
</dbReference>
<organism evidence="1 2">
    <name type="scientific">Medicago truncatula</name>
    <name type="common">Barrel medic</name>
    <name type="synonym">Medicago tribuloides</name>
    <dbReference type="NCBI Taxonomy" id="3880"/>
    <lineage>
        <taxon>Eukaryota</taxon>
        <taxon>Viridiplantae</taxon>
        <taxon>Streptophyta</taxon>
        <taxon>Embryophyta</taxon>
        <taxon>Tracheophyta</taxon>
        <taxon>Spermatophyta</taxon>
        <taxon>Magnoliopsida</taxon>
        <taxon>eudicotyledons</taxon>
        <taxon>Gunneridae</taxon>
        <taxon>Pentapetalae</taxon>
        <taxon>rosids</taxon>
        <taxon>fabids</taxon>
        <taxon>Fabales</taxon>
        <taxon>Fabaceae</taxon>
        <taxon>Papilionoideae</taxon>
        <taxon>50 kb inversion clade</taxon>
        <taxon>NPAAA clade</taxon>
        <taxon>Hologalegina</taxon>
        <taxon>IRL clade</taxon>
        <taxon>Trifolieae</taxon>
        <taxon>Medicago</taxon>
    </lineage>
</organism>
<accession>A0A396I138</accession>
<evidence type="ECO:0000313" key="1">
    <source>
        <dbReference type="EMBL" id="RHN58453.1"/>
    </source>
</evidence>
<proteinExistence type="predicted"/>
<dbReference type="Gramene" id="rna20370">
    <property type="protein sequence ID" value="RHN58453.1"/>
    <property type="gene ID" value="gene20370"/>
</dbReference>
<dbReference type="Proteomes" id="UP000265566">
    <property type="component" value="Chromosome 4"/>
</dbReference>
<name>A0A396I138_MEDTR</name>
<sequence>MYCILFCLHSHSLSFSEETEFKYRLIKFYLHSDQTLNYSLILFIREV</sequence>
<comment type="caution">
    <text evidence="1">The sequence shown here is derived from an EMBL/GenBank/DDBJ whole genome shotgun (WGS) entry which is preliminary data.</text>
</comment>
<protein>
    <submittedName>
        <fullName evidence="1">Uncharacterized protein</fullName>
    </submittedName>
</protein>